<evidence type="ECO:0000256" key="1">
    <source>
        <dbReference type="SAM" id="MobiDB-lite"/>
    </source>
</evidence>
<feature type="compositionally biased region" description="Basic and acidic residues" evidence="1">
    <location>
        <begin position="39"/>
        <end position="62"/>
    </location>
</feature>
<name>A0ABN8FFZ7_9BACL</name>
<comment type="caution">
    <text evidence="2">The sequence shown here is derived from an EMBL/GenBank/DDBJ whole genome shotgun (WGS) entry which is preliminary data.</text>
</comment>
<dbReference type="Proteomes" id="UP000838749">
    <property type="component" value="Unassembled WGS sequence"/>
</dbReference>
<gene>
    <name evidence="2" type="ORF">PAECIP111894_01726</name>
</gene>
<feature type="region of interest" description="Disordered" evidence="1">
    <location>
        <begin position="36"/>
        <end position="62"/>
    </location>
</feature>
<proteinExistence type="predicted"/>
<protein>
    <submittedName>
        <fullName evidence="2">Uncharacterized protein</fullName>
    </submittedName>
</protein>
<organism evidence="2 3">
    <name type="scientific">Paenibacillus pseudetheri</name>
    <dbReference type="NCBI Taxonomy" id="2897682"/>
    <lineage>
        <taxon>Bacteria</taxon>
        <taxon>Bacillati</taxon>
        <taxon>Bacillota</taxon>
        <taxon>Bacilli</taxon>
        <taxon>Bacillales</taxon>
        <taxon>Paenibacillaceae</taxon>
        <taxon>Paenibacillus</taxon>
    </lineage>
</organism>
<accession>A0ABN8FFZ7</accession>
<sequence>MLLRLLGNRKDSEFFEGKIADMLELVSMIQGTGAISEETCGKAGDDERNTGRSAGRDESGNL</sequence>
<reference evidence="2" key="1">
    <citation type="submission" date="2021-12" db="EMBL/GenBank/DDBJ databases">
        <authorList>
            <person name="Criscuolo A."/>
        </authorList>
    </citation>
    <scope>NUCLEOTIDE SEQUENCE</scope>
    <source>
        <strain evidence="2">CIP111894</strain>
    </source>
</reference>
<dbReference type="EMBL" id="CAKMAB010000007">
    <property type="protein sequence ID" value="CAH1055574.1"/>
    <property type="molecule type" value="Genomic_DNA"/>
</dbReference>
<keyword evidence="3" id="KW-1185">Reference proteome</keyword>
<evidence type="ECO:0000313" key="2">
    <source>
        <dbReference type="EMBL" id="CAH1055574.1"/>
    </source>
</evidence>
<evidence type="ECO:0000313" key="3">
    <source>
        <dbReference type="Proteomes" id="UP000838749"/>
    </source>
</evidence>